<dbReference type="EMBL" id="KR534870">
    <property type="protein sequence ID" value="ALJ03494.1"/>
    <property type="molecule type" value="mRNA"/>
</dbReference>
<dbReference type="CDD" id="cd04366">
    <property type="entry name" value="IlGF_insulin_bombyxin_like"/>
    <property type="match status" value="1"/>
</dbReference>
<dbReference type="Gene3D" id="1.10.100.10">
    <property type="entry name" value="Insulin-like"/>
    <property type="match status" value="1"/>
</dbReference>
<evidence type="ECO:0000256" key="7">
    <source>
        <dbReference type="SAM" id="SignalP"/>
    </source>
</evidence>
<dbReference type="GO" id="GO:0005179">
    <property type="term" value="F:hormone activity"/>
    <property type="evidence" value="ECO:0007669"/>
    <property type="project" value="InterPro"/>
</dbReference>
<keyword evidence="5" id="KW-0964">Secreted</keyword>
<dbReference type="InterPro" id="IPR016179">
    <property type="entry name" value="Insulin-like"/>
</dbReference>
<feature type="compositionally biased region" description="Basic residues" evidence="6">
    <location>
        <begin position="167"/>
        <end position="178"/>
    </location>
</feature>
<evidence type="ECO:0000256" key="2">
    <source>
        <dbReference type="ARBA" id="ARBA00022685"/>
    </source>
</evidence>
<dbReference type="PANTHER" id="PTHR13647:SF4">
    <property type="entry name" value="INSULIN-LIKE PEPTIDE 1-RELATED"/>
    <property type="match status" value="1"/>
</dbReference>
<feature type="signal peptide" evidence="7">
    <location>
        <begin position="1"/>
        <end position="24"/>
    </location>
</feature>
<dbReference type="SUPFAM" id="SSF56994">
    <property type="entry name" value="Insulin-like"/>
    <property type="match status" value="1"/>
</dbReference>
<evidence type="ECO:0000256" key="3">
    <source>
        <dbReference type="ARBA" id="ARBA00022729"/>
    </source>
</evidence>
<comment type="subcellular location">
    <subcellularLocation>
        <location evidence="5">Secreted</location>
    </subcellularLocation>
</comment>
<keyword evidence="4" id="KW-1015">Disulfide bond</keyword>
<feature type="compositionally biased region" description="Basic and acidic residues" evidence="6">
    <location>
        <begin position="150"/>
        <end position="166"/>
    </location>
</feature>
<feature type="domain" description="Insulin-like" evidence="8">
    <location>
        <begin position="42"/>
        <end position="125"/>
    </location>
</feature>
<keyword evidence="2" id="KW-0165">Cleavage on pair of basic residues</keyword>
<dbReference type="SMART" id="SM00078">
    <property type="entry name" value="IlGF"/>
    <property type="match status" value="1"/>
</dbReference>
<reference evidence="9" key="1">
    <citation type="submission" date="2015-05" db="EMBL/GenBank/DDBJ databases">
        <title>Identification, expression analysis of two insulin-like/related peptide genes in the razor clam Sinonovacula constricta and its responses to bacterial challenge.</title>
        <authorList>
            <person name="Niu D."/>
            <person name="Wang F."/>
            <person name="Li J."/>
        </authorList>
    </citation>
    <scope>NUCLEOTIDE SEQUENCE</scope>
</reference>
<dbReference type="PRINTS" id="PR00276">
    <property type="entry name" value="INSULINFAMLY"/>
</dbReference>
<sequence length="178" mass="20864">MQSDSRWIFVVYMTLTELTHLVRANWDRTCTPFTRSFGPHPAGLCGRRIDEMLQFLCYDGYNESPYSRKKRDTEEKPHQSELGSLLIPREEANSYLVKRSDYFERGIVCECCYHHCSIMELFSYCRNGPGLYGIFKRSVDSHLKKFTDKITHSKSEQASKSEEAHLKVNRHKRISPDE</sequence>
<evidence type="ECO:0000259" key="8">
    <source>
        <dbReference type="SMART" id="SM00078"/>
    </source>
</evidence>
<protein>
    <submittedName>
        <fullName evidence="9">Insulin-like peptide 2</fullName>
    </submittedName>
</protein>
<evidence type="ECO:0000313" key="9">
    <source>
        <dbReference type="EMBL" id="ALJ03494.1"/>
    </source>
</evidence>
<proteinExistence type="evidence at transcript level"/>
<dbReference type="PANTHER" id="PTHR13647">
    <property type="entry name" value="INSULIN-LIKE PEPTIDE 2-RELATED"/>
    <property type="match status" value="1"/>
</dbReference>
<accession>A0A0P0D7G8</accession>
<name>A0A0P0D7G8_SINCO</name>
<keyword evidence="3 7" id="KW-0732">Signal</keyword>
<comment type="similarity">
    <text evidence="1 5">Belongs to the insulin family.</text>
</comment>
<dbReference type="Pfam" id="PF00049">
    <property type="entry name" value="Insulin"/>
    <property type="match status" value="1"/>
</dbReference>
<dbReference type="InterPro" id="IPR022352">
    <property type="entry name" value="Ins/IGF/rlx"/>
</dbReference>
<evidence type="ECO:0000256" key="1">
    <source>
        <dbReference type="ARBA" id="ARBA00009034"/>
    </source>
</evidence>
<dbReference type="InterPro" id="IPR022353">
    <property type="entry name" value="Insulin_CS"/>
</dbReference>
<evidence type="ECO:0000256" key="6">
    <source>
        <dbReference type="SAM" id="MobiDB-lite"/>
    </source>
</evidence>
<dbReference type="PROSITE" id="PS00262">
    <property type="entry name" value="INSULIN"/>
    <property type="match status" value="1"/>
</dbReference>
<feature type="region of interest" description="Disordered" evidence="6">
    <location>
        <begin position="150"/>
        <end position="178"/>
    </location>
</feature>
<dbReference type="AlphaFoldDB" id="A0A0P0D7G8"/>
<organism evidence="9">
    <name type="scientific">Sinonovacula constricta</name>
    <name type="common">Razor clam</name>
    <dbReference type="NCBI Taxonomy" id="98310"/>
    <lineage>
        <taxon>Eukaryota</taxon>
        <taxon>Metazoa</taxon>
        <taxon>Spiralia</taxon>
        <taxon>Lophotrochozoa</taxon>
        <taxon>Mollusca</taxon>
        <taxon>Bivalvia</taxon>
        <taxon>Autobranchia</taxon>
        <taxon>Heteroconchia</taxon>
        <taxon>Euheterodonta</taxon>
        <taxon>Imparidentia</taxon>
        <taxon>Neoheterodontei</taxon>
        <taxon>Cardiida</taxon>
        <taxon>Tellinoidea</taxon>
        <taxon>Solecurtidae</taxon>
        <taxon>Sinonovacula</taxon>
    </lineage>
</organism>
<dbReference type="GO" id="GO:0005576">
    <property type="term" value="C:extracellular region"/>
    <property type="evidence" value="ECO:0007669"/>
    <property type="project" value="UniProtKB-SubCell"/>
</dbReference>
<dbReference type="InterPro" id="IPR036438">
    <property type="entry name" value="Insulin-like_sf"/>
</dbReference>
<feature type="chain" id="PRO_5006043392" evidence="7">
    <location>
        <begin position="25"/>
        <end position="178"/>
    </location>
</feature>
<evidence type="ECO:0000256" key="5">
    <source>
        <dbReference type="RuleBase" id="RU000406"/>
    </source>
</evidence>
<evidence type="ECO:0000256" key="4">
    <source>
        <dbReference type="ARBA" id="ARBA00023157"/>
    </source>
</evidence>